<comment type="caution">
    <text evidence="2">The sequence shown here is derived from an EMBL/GenBank/DDBJ whole genome shotgun (WGS) entry which is preliminary data.</text>
</comment>
<dbReference type="EMBL" id="NZEX01000074">
    <property type="protein sequence ID" value="MAH63053.1"/>
    <property type="molecule type" value="Genomic_DNA"/>
</dbReference>
<gene>
    <name evidence="1" type="ORF">CMN54_06335</name>
    <name evidence="2" type="ORF">CMN54_10085</name>
</gene>
<accession>A0A2D6YKY4</accession>
<organism evidence="2 3">
    <name type="scientific">SAR324 cluster bacterium</name>
    <dbReference type="NCBI Taxonomy" id="2024889"/>
    <lineage>
        <taxon>Bacteria</taxon>
        <taxon>Deltaproteobacteria</taxon>
        <taxon>SAR324 cluster</taxon>
    </lineage>
</organism>
<dbReference type="Proteomes" id="UP000226525">
    <property type="component" value="Unassembled WGS sequence"/>
</dbReference>
<reference evidence="3" key="1">
    <citation type="submission" date="2017-09" db="EMBL/GenBank/DDBJ databases">
        <title>The Reconstruction of 2,631 Draft Metagenome-Assembled Genomes from the Global Oceans.</title>
        <authorList>
            <person name="Tully B.J."/>
            <person name="Graham E.D."/>
            <person name="Heidelberg J.F."/>
        </authorList>
    </citation>
    <scope>NUCLEOTIDE SEQUENCE [LARGE SCALE GENOMIC DNA]</scope>
</reference>
<proteinExistence type="predicted"/>
<dbReference type="AlphaFoldDB" id="A0A2D6YKY4"/>
<evidence type="ECO:0000313" key="2">
    <source>
        <dbReference type="EMBL" id="MAH63775.1"/>
    </source>
</evidence>
<evidence type="ECO:0000313" key="3">
    <source>
        <dbReference type="Proteomes" id="UP000226525"/>
    </source>
</evidence>
<reference evidence="2" key="2">
    <citation type="journal article" date="2018" name="Sci. Data">
        <title>The reconstruction of 2,631 draft metagenome-assembled genomes from the global oceans.</title>
        <authorList>
            <person name="Tully B.J."/>
            <person name="Graham E.D."/>
            <person name="Heidelberg J.F."/>
        </authorList>
    </citation>
    <scope>NUCLEOTIDE SEQUENCE</scope>
    <source>
        <strain evidence="2">MED745</strain>
    </source>
</reference>
<evidence type="ECO:0000313" key="1">
    <source>
        <dbReference type="EMBL" id="MAH63053.1"/>
    </source>
</evidence>
<dbReference type="EMBL" id="NZEX01000113">
    <property type="protein sequence ID" value="MAH63775.1"/>
    <property type="molecule type" value="Genomic_DNA"/>
</dbReference>
<sequence length="68" mass="7993">MSLKTINIQDDQGRDCPIRDIRAFQKHLQLFHRTGVSVHDEDGHYFTVDDAFRQKIDKLVEEADRSHV</sequence>
<protein>
    <submittedName>
        <fullName evidence="2">Uncharacterized protein</fullName>
    </submittedName>
</protein>
<name>A0A2D6YKY4_9DELT</name>